<protein>
    <submittedName>
        <fullName evidence="2">Uncharacterized protein</fullName>
    </submittedName>
</protein>
<feature type="compositionally biased region" description="Basic and acidic residues" evidence="1">
    <location>
        <begin position="50"/>
        <end position="63"/>
    </location>
</feature>
<reference evidence="2 3" key="1">
    <citation type="submission" date="2016-12" db="EMBL/GenBank/DDBJ databases">
        <title>The genomes of Aspergillus section Nigri reveals drivers in fungal speciation.</title>
        <authorList>
            <consortium name="DOE Joint Genome Institute"/>
            <person name="Vesth T.C."/>
            <person name="Nybo J."/>
            <person name="Theobald S."/>
            <person name="Brandl J."/>
            <person name="Frisvad J.C."/>
            <person name="Nielsen K.F."/>
            <person name="Lyhne E.K."/>
            <person name="Kogle M.E."/>
            <person name="Kuo A."/>
            <person name="Riley R."/>
            <person name="Clum A."/>
            <person name="Nolan M."/>
            <person name="Lipzen A."/>
            <person name="Salamov A."/>
            <person name="Henrissat B."/>
            <person name="Wiebenga A."/>
            <person name="De Vries R.P."/>
            <person name="Grigoriev I.V."/>
            <person name="Mortensen U.H."/>
            <person name="Andersen M.R."/>
            <person name="Baker S.E."/>
        </authorList>
    </citation>
    <scope>NUCLEOTIDE SEQUENCE [LARGE SCALE GENOMIC DNA]</scope>
    <source>
        <strain evidence="2 3">IBT 23096</strain>
    </source>
</reference>
<keyword evidence="3" id="KW-1185">Reference proteome</keyword>
<dbReference type="Proteomes" id="UP000234275">
    <property type="component" value="Unassembled WGS sequence"/>
</dbReference>
<dbReference type="AlphaFoldDB" id="A0A2I2GGI6"/>
<feature type="compositionally biased region" description="Basic and acidic residues" evidence="1">
    <location>
        <begin position="88"/>
        <end position="131"/>
    </location>
</feature>
<sequence length="131" mass="15387">MSTMRPFLRIPPRLRMPISPIPLGRNSINLNLSTQRAHVHDTAQKFSQANEHDPQEECDRENTPNHPMPSNNAHPTLRDGRQSNLADMEGKRHEDLPEDVRRHNEEMEHRYDRPYNHTADEGRIEHAFEKK</sequence>
<accession>A0A2I2GGI6</accession>
<dbReference type="RefSeq" id="XP_024707288.1">
    <property type="nucleotide sequence ID" value="XM_024848597.1"/>
</dbReference>
<organism evidence="2 3">
    <name type="scientific">Aspergillus steynii IBT 23096</name>
    <dbReference type="NCBI Taxonomy" id="1392250"/>
    <lineage>
        <taxon>Eukaryota</taxon>
        <taxon>Fungi</taxon>
        <taxon>Dikarya</taxon>
        <taxon>Ascomycota</taxon>
        <taxon>Pezizomycotina</taxon>
        <taxon>Eurotiomycetes</taxon>
        <taxon>Eurotiomycetidae</taxon>
        <taxon>Eurotiales</taxon>
        <taxon>Aspergillaceae</taxon>
        <taxon>Aspergillus</taxon>
        <taxon>Aspergillus subgen. Circumdati</taxon>
    </lineage>
</organism>
<dbReference type="GeneID" id="36556296"/>
<comment type="caution">
    <text evidence="2">The sequence shown here is derived from an EMBL/GenBank/DDBJ whole genome shotgun (WGS) entry which is preliminary data.</text>
</comment>
<proteinExistence type="predicted"/>
<dbReference type="STRING" id="1392250.A0A2I2GGI6"/>
<dbReference type="OrthoDB" id="5334244at2759"/>
<feature type="compositionally biased region" description="Polar residues" evidence="1">
    <location>
        <begin position="64"/>
        <end position="74"/>
    </location>
</feature>
<gene>
    <name evidence="2" type="ORF">P170DRAFT_433883</name>
</gene>
<feature type="region of interest" description="Disordered" evidence="1">
    <location>
        <begin position="39"/>
        <end position="131"/>
    </location>
</feature>
<evidence type="ECO:0000313" key="2">
    <source>
        <dbReference type="EMBL" id="PLB51986.1"/>
    </source>
</evidence>
<dbReference type="VEuPathDB" id="FungiDB:P170DRAFT_433883"/>
<evidence type="ECO:0000313" key="3">
    <source>
        <dbReference type="Proteomes" id="UP000234275"/>
    </source>
</evidence>
<evidence type="ECO:0000256" key="1">
    <source>
        <dbReference type="SAM" id="MobiDB-lite"/>
    </source>
</evidence>
<dbReference type="EMBL" id="MSFO01000002">
    <property type="protein sequence ID" value="PLB51986.1"/>
    <property type="molecule type" value="Genomic_DNA"/>
</dbReference>
<name>A0A2I2GGI6_9EURO</name>